<evidence type="ECO:0000259" key="6">
    <source>
        <dbReference type="Pfam" id="PF20237"/>
    </source>
</evidence>
<keyword evidence="3" id="KW-1133">Transmembrane helix</keyword>
<feature type="transmembrane region" description="Helical" evidence="3">
    <location>
        <begin position="258"/>
        <end position="276"/>
    </location>
</feature>
<feature type="transmembrane region" description="Helical" evidence="3">
    <location>
        <begin position="229"/>
        <end position="252"/>
    </location>
</feature>
<dbReference type="Pfam" id="PF00732">
    <property type="entry name" value="GMC_oxred_N"/>
    <property type="match status" value="1"/>
</dbReference>
<evidence type="ECO:0000256" key="1">
    <source>
        <dbReference type="ARBA" id="ARBA00010790"/>
    </source>
</evidence>
<evidence type="ECO:0000313" key="8">
    <source>
        <dbReference type="Proteomes" id="UP000319257"/>
    </source>
</evidence>
<comment type="caution">
    <text evidence="7">The sequence shown here is derived from an EMBL/GenBank/DDBJ whole genome shotgun (WGS) entry which is preliminary data.</text>
</comment>
<feature type="domain" description="DUF6594" evidence="6">
    <location>
        <begin position="20"/>
        <end position="291"/>
    </location>
</feature>
<dbReference type="GO" id="GO:0050660">
    <property type="term" value="F:flavin adenine dinucleotide binding"/>
    <property type="evidence" value="ECO:0007669"/>
    <property type="project" value="InterPro"/>
</dbReference>
<sequence>MSEKCSNNESLEPAPPAEGYDRLGQLMGELPEVSAFRKFGALSAEDLLYRQAELTELEMRLRLYQNEDKESKDEYRERYAFNWQILSVSWKDDAAAGHEESQFATMEIRDKLKDYHEALLRHRRVFELPRPLAGQLKSLDEWMQRTTMGNVYLEGLDANIWRDPNIDDMVTLKPPSHEDHFTSEFTLKLITQYNKLLGKHIHRADDEKADGKDFLKNTIRYRDEGTFKVLKALATLMACLLPIASIAVLYTIQNMPSRLGAIAVFVAVFSFALNLLSTASTKEIFGATAASARTCAESRPHGMGRPYWAPNFPDNVDTCNGNVNPGPSTQTNIGLPLVPAKYNTQSIPFAGAAPASRAGLAQRSFTEIEDEYNYVVVGGGVSGLVVANRLTEDPNVNVLVVEYGDFDDNLDRYMPYGSRMTTRPEDTFVWQSTPQAGTSNRVQVAITGSVVGGGSIINGMTWDRGAAADYDAWEELGSPGWGWEGLLPYFRKSSQFDPPAPEYVQKYNYRWKADNFGEDGPIHVSFPTWEWPGIYAEWKAWEHDMGIQARTDAGADGDNAGLAWAPNNIDQKNGSRSNARTHYYAPVSSRPNLHLLTKHYVSTVTFDGKKATGVDILSRAGGVSAARAAVKAKDEVILAAGAISTAKILQQSGIGRRDLLESLNVTCVEDLPGVGMNFQDHPNFYPSFQYTKNFDLNPNIMISNRTFYEAAMAEWLANKTGPMTTARGASNMMFLPLRDLAPDHYGDIAAAVTAQRAADYLPVEYSSSPDLLAGYLAQRAILQRQFLRADAAAFEFIFSGSGSVPMALEKPLSRGTVQIRSADPDADPASGAGAPALDFGVGMNPLDVRIGALAMQLLRRWADTATMAEAFAPVEVLPGRDVATLEQIEKALRDGMLSASFAHPSGTAAMMPRELGGVLDPELRVYGVEGLRVVDASMMPMIPGAHLQATVYAVAEKAADLIKAKGKTKK</sequence>
<dbReference type="InterPro" id="IPR012132">
    <property type="entry name" value="GMC_OxRdtase"/>
</dbReference>
<feature type="domain" description="Glucose-methanol-choline oxidoreductase C-terminal" evidence="5">
    <location>
        <begin position="811"/>
        <end position="955"/>
    </location>
</feature>
<dbReference type="InterPro" id="IPR007867">
    <property type="entry name" value="GMC_OxRtase_C"/>
</dbReference>
<dbReference type="EMBL" id="SKBQ01000026">
    <property type="protein sequence ID" value="TPX14733.1"/>
    <property type="molecule type" value="Genomic_DNA"/>
</dbReference>
<dbReference type="GO" id="GO:0016614">
    <property type="term" value="F:oxidoreductase activity, acting on CH-OH group of donors"/>
    <property type="evidence" value="ECO:0007669"/>
    <property type="project" value="InterPro"/>
</dbReference>
<dbReference type="RefSeq" id="XP_030996444.1">
    <property type="nucleotide sequence ID" value="XM_031139616.1"/>
</dbReference>
<dbReference type="PANTHER" id="PTHR11552">
    <property type="entry name" value="GLUCOSE-METHANOL-CHOLINE GMC OXIDOREDUCTASE"/>
    <property type="match status" value="1"/>
</dbReference>
<dbReference type="GeneID" id="41972575"/>
<evidence type="ECO:0000256" key="2">
    <source>
        <dbReference type="SAM" id="MobiDB-lite"/>
    </source>
</evidence>
<dbReference type="SUPFAM" id="SSF51905">
    <property type="entry name" value="FAD/NAD(P)-binding domain"/>
    <property type="match status" value="1"/>
</dbReference>
<organism evidence="7 8">
    <name type="scientific">Thyridium curvatum</name>
    <dbReference type="NCBI Taxonomy" id="1093900"/>
    <lineage>
        <taxon>Eukaryota</taxon>
        <taxon>Fungi</taxon>
        <taxon>Dikarya</taxon>
        <taxon>Ascomycota</taxon>
        <taxon>Pezizomycotina</taxon>
        <taxon>Sordariomycetes</taxon>
        <taxon>Sordariomycetidae</taxon>
        <taxon>Thyridiales</taxon>
        <taxon>Thyridiaceae</taxon>
        <taxon>Thyridium</taxon>
    </lineage>
</organism>
<name>A0A507B4I0_9PEZI</name>
<comment type="similarity">
    <text evidence="1">Belongs to the GMC oxidoreductase family.</text>
</comment>
<protein>
    <recommendedName>
        <fullName evidence="9">Choline dehydrogenase</fullName>
    </recommendedName>
</protein>
<dbReference type="InterPro" id="IPR036188">
    <property type="entry name" value="FAD/NAD-bd_sf"/>
</dbReference>
<keyword evidence="8" id="KW-1185">Reference proteome</keyword>
<dbReference type="OrthoDB" id="269227at2759"/>
<reference evidence="7 8" key="1">
    <citation type="submission" date="2019-06" db="EMBL/GenBank/DDBJ databases">
        <title>Draft genome sequence of the filamentous fungus Phialemoniopsis curvata isolated from diesel fuel.</title>
        <authorList>
            <person name="Varaljay V.A."/>
            <person name="Lyon W.J."/>
            <person name="Crouch A.L."/>
            <person name="Drake C.E."/>
            <person name="Hollomon J.M."/>
            <person name="Nadeau L.J."/>
            <person name="Nunn H.S."/>
            <person name="Stevenson B.S."/>
            <person name="Bojanowski C.L."/>
            <person name="Crookes-Goodson W.J."/>
        </authorList>
    </citation>
    <scope>NUCLEOTIDE SEQUENCE [LARGE SCALE GENOMIC DNA]</scope>
    <source>
        <strain evidence="7 8">D216</strain>
    </source>
</reference>
<evidence type="ECO:0000256" key="3">
    <source>
        <dbReference type="SAM" id="Phobius"/>
    </source>
</evidence>
<dbReference type="AlphaFoldDB" id="A0A507B4I0"/>
<dbReference type="InterPro" id="IPR000172">
    <property type="entry name" value="GMC_OxRdtase_N"/>
</dbReference>
<evidence type="ECO:0000259" key="5">
    <source>
        <dbReference type="Pfam" id="PF05199"/>
    </source>
</evidence>
<dbReference type="Proteomes" id="UP000319257">
    <property type="component" value="Unassembled WGS sequence"/>
</dbReference>
<gene>
    <name evidence="7" type="ORF">E0L32_005128</name>
</gene>
<accession>A0A507B4I0</accession>
<dbReference type="PANTHER" id="PTHR11552:SF115">
    <property type="entry name" value="DEHYDROGENASE XPTC-RELATED"/>
    <property type="match status" value="1"/>
</dbReference>
<proteinExistence type="inferred from homology"/>
<evidence type="ECO:0000313" key="7">
    <source>
        <dbReference type="EMBL" id="TPX14733.1"/>
    </source>
</evidence>
<dbReference type="STRING" id="1093900.A0A507B4I0"/>
<feature type="compositionally biased region" description="Polar residues" evidence="2">
    <location>
        <begin position="1"/>
        <end position="10"/>
    </location>
</feature>
<dbReference type="Pfam" id="PF20237">
    <property type="entry name" value="DUF6594"/>
    <property type="match status" value="1"/>
</dbReference>
<evidence type="ECO:0008006" key="9">
    <source>
        <dbReference type="Google" id="ProtNLM"/>
    </source>
</evidence>
<dbReference type="Pfam" id="PF05199">
    <property type="entry name" value="GMC_oxred_C"/>
    <property type="match status" value="1"/>
</dbReference>
<dbReference type="Gene3D" id="3.30.560.10">
    <property type="entry name" value="Glucose Oxidase, domain 3"/>
    <property type="match status" value="1"/>
</dbReference>
<dbReference type="InParanoid" id="A0A507B4I0"/>
<keyword evidence="3" id="KW-0472">Membrane</keyword>
<feature type="domain" description="Glucose-methanol-choline oxidoreductase N-terminal" evidence="4">
    <location>
        <begin position="373"/>
        <end position="682"/>
    </location>
</feature>
<dbReference type="Gene3D" id="3.50.50.60">
    <property type="entry name" value="FAD/NAD(P)-binding domain"/>
    <property type="match status" value="1"/>
</dbReference>
<evidence type="ECO:0000259" key="4">
    <source>
        <dbReference type="Pfam" id="PF00732"/>
    </source>
</evidence>
<dbReference type="InterPro" id="IPR046529">
    <property type="entry name" value="DUF6594"/>
</dbReference>
<feature type="region of interest" description="Disordered" evidence="2">
    <location>
        <begin position="1"/>
        <end position="22"/>
    </location>
</feature>
<dbReference type="GO" id="GO:0044550">
    <property type="term" value="P:secondary metabolite biosynthetic process"/>
    <property type="evidence" value="ECO:0007669"/>
    <property type="project" value="TreeGrafter"/>
</dbReference>
<keyword evidence="3" id="KW-0812">Transmembrane</keyword>
<dbReference type="SUPFAM" id="SSF54373">
    <property type="entry name" value="FAD-linked reductases, C-terminal domain"/>
    <property type="match status" value="1"/>
</dbReference>